<accession>A9KFY3</accession>
<dbReference type="HOGENOM" id="CLU_3373276_0_0_6"/>
<dbReference type="Proteomes" id="UP000008555">
    <property type="component" value="Chromosome"/>
</dbReference>
<sequence>MFSYFVGLRKAQPTLRAYFFDKVLNIVKKNKWNKISLK</sequence>
<name>A9KFY3_COXBN</name>
<dbReference type="KEGG" id="cbd:CBUD_0943"/>
<gene>
    <name evidence="1" type="ordered locus">CBUD_0943</name>
</gene>
<reference evidence="1 2" key="1">
    <citation type="journal article" date="2009" name="Infect. Immun.">
        <title>Comparative genomics reveal extensive transposon-mediated genomic plasticity and diversity among potential effector proteins within the genus Coxiella.</title>
        <authorList>
            <person name="Beare P.A."/>
            <person name="Unsworth N."/>
            <person name="Andoh M."/>
            <person name="Voth D.E."/>
            <person name="Omsland A."/>
            <person name="Gilk S.D."/>
            <person name="Williams K.P."/>
            <person name="Sobral B.W."/>
            <person name="Kupko J.J.III."/>
            <person name="Porcella S.F."/>
            <person name="Samuel J.E."/>
            <person name="Heinzen R.A."/>
        </authorList>
    </citation>
    <scope>NUCLEOTIDE SEQUENCE [LARGE SCALE GENOMIC DNA]</scope>
    <source>
        <strain evidence="1 2">Dugway 5J108-111</strain>
    </source>
</reference>
<dbReference type="AlphaFoldDB" id="A9KFY3"/>
<protein>
    <submittedName>
        <fullName evidence="1">Uncharacterized protein</fullName>
    </submittedName>
</protein>
<evidence type="ECO:0000313" key="1">
    <source>
        <dbReference type="EMBL" id="ABS77712.1"/>
    </source>
</evidence>
<proteinExistence type="predicted"/>
<evidence type="ECO:0000313" key="2">
    <source>
        <dbReference type="Proteomes" id="UP000008555"/>
    </source>
</evidence>
<organism evidence="1 2">
    <name type="scientific">Coxiella burnetii (strain Dugway 5J108-111)</name>
    <dbReference type="NCBI Taxonomy" id="434922"/>
    <lineage>
        <taxon>Bacteria</taxon>
        <taxon>Pseudomonadati</taxon>
        <taxon>Pseudomonadota</taxon>
        <taxon>Gammaproteobacteria</taxon>
        <taxon>Legionellales</taxon>
        <taxon>Coxiellaceae</taxon>
        <taxon>Coxiella</taxon>
    </lineage>
</organism>
<dbReference type="EMBL" id="CP000733">
    <property type="protein sequence ID" value="ABS77712.1"/>
    <property type="molecule type" value="Genomic_DNA"/>
</dbReference>